<evidence type="ECO:0000256" key="1">
    <source>
        <dbReference type="ARBA" id="ARBA00004365"/>
    </source>
</evidence>
<evidence type="ECO:0000256" key="6">
    <source>
        <dbReference type="ARBA" id="ARBA00023143"/>
    </source>
</evidence>
<protein>
    <recommendedName>
        <fullName evidence="4 7">Flagellar hook-associated protein 1</fullName>
        <shortName evidence="7">HAP1</shortName>
    </recommendedName>
</protein>
<accession>A0A2U1CSJ9</accession>
<evidence type="ECO:0000256" key="2">
    <source>
        <dbReference type="ARBA" id="ARBA00004613"/>
    </source>
</evidence>
<dbReference type="PANTHER" id="PTHR30033:SF1">
    <property type="entry name" value="FLAGELLAR HOOK-ASSOCIATED PROTEIN 1"/>
    <property type="match status" value="1"/>
</dbReference>
<keyword evidence="6 7" id="KW-0975">Bacterial flagellum</keyword>
<proteinExistence type="inferred from homology"/>
<dbReference type="Proteomes" id="UP000246145">
    <property type="component" value="Unassembled WGS sequence"/>
</dbReference>
<feature type="domain" description="Flagellar hook-associated protein 1 D2-like" evidence="8">
    <location>
        <begin position="340"/>
        <end position="416"/>
    </location>
</feature>
<dbReference type="InterPro" id="IPR053927">
    <property type="entry name" value="FlgK_helical"/>
</dbReference>
<dbReference type="GO" id="GO:0044780">
    <property type="term" value="P:bacterial-type flagellum assembly"/>
    <property type="evidence" value="ECO:0007669"/>
    <property type="project" value="InterPro"/>
</dbReference>
<feature type="domain" description="Flagellar hook-associated protein FlgK helical" evidence="9">
    <location>
        <begin position="92"/>
        <end position="330"/>
    </location>
</feature>
<dbReference type="RefSeq" id="WP_116517838.1">
    <property type="nucleotide sequence ID" value="NZ_JACCEX010000001.1"/>
</dbReference>
<dbReference type="PRINTS" id="PR01005">
    <property type="entry name" value="FLGHOOKAP1"/>
</dbReference>
<evidence type="ECO:0000256" key="4">
    <source>
        <dbReference type="ARBA" id="ARBA00016244"/>
    </source>
</evidence>
<name>A0A2U1CSJ9_9BURK</name>
<dbReference type="AlphaFoldDB" id="A0A2U1CSJ9"/>
<organism evidence="10 11">
    <name type="scientific">Pusillimonas noertemannii</name>
    <dbReference type="NCBI Taxonomy" id="305977"/>
    <lineage>
        <taxon>Bacteria</taxon>
        <taxon>Pseudomonadati</taxon>
        <taxon>Pseudomonadota</taxon>
        <taxon>Betaproteobacteria</taxon>
        <taxon>Burkholderiales</taxon>
        <taxon>Alcaligenaceae</taxon>
        <taxon>Pusillimonas</taxon>
    </lineage>
</organism>
<evidence type="ECO:0000313" key="11">
    <source>
        <dbReference type="Proteomes" id="UP000246145"/>
    </source>
</evidence>
<gene>
    <name evidence="7" type="primary">flgK</name>
    <name evidence="10" type="ORF">C7440_1296</name>
</gene>
<comment type="subcellular location">
    <subcellularLocation>
        <location evidence="1 7">Bacterial flagellum</location>
    </subcellularLocation>
    <subcellularLocation>
        <location evidence="2 7">Secreted</location>
    </subcellularLocation>
</comment>
<evidence type="ECO:0000313" key="10">
    <source>
        <dbReference type="EMBL" id="PVY68882.1"/>
    </source>
</evidence>
<comment type="caution">
    <text evidence="10">The sequence shown here is derived from an EMBL/GenBank/DDBJ whole genome shotgun (WGS) entry which is preliminary data.</text>
</comment>
<evidence type="ECO:0000256" key="3">
    <source>
        <dbReference type="ARBA" id="ARBA00009677"/>
    </source>
</evidence>
<evidence type="ECO:0000256" key="7">
    <source>
        <dbReference type="RuleBase" id="RU362065"/>
    </source>
</evidence>
<evidence type="ECO:0000259" key="9">
    <source>
        <dbReference type="Pfam" id="PF22638"/>
    </source>
</evidence>
<dbReference type="PANTHER" id="PTHR30033">
    <property type="entry name" value="FLAGELLAR HOOK-ASSOCIATED PROTEIN 1"/>
    <property type="match status" value="1"/>
</dbReference>
<dbReference type="EMBL" id="QEKO01000001">
    <property type="protein sequence ID" value="PVY68882.1"/>
    <property type="molecule type" value="Genomic_DNA"/>
</dbReference>
<dbReference type="Pfam" id="PF21158">
    <property type="entry name" value="flgK_1st_1"/>
    <property type="match status" value="1"/>
</dbReference>
<keyword evidence="10" id="KW-0282">Flagellum</keyword>
<sequence length="548" mass="57116">MNLANLGLSGLAAATARLQTAGHNINNAATEGYNRQSVVVSSAGGRNMGYGFVGQGVRTDSIERSYNNFLYRQLVNAQTTGASLVSYGNEITQINNLFGDRTVGVSPALQNFFDGIQAVASAPADPAARQELLGRASSLVGQINDANAFLDSQRENINTQISTVVTQINSYVERIRDLNQQIVVAKASSSGQPPNDLLDQREQVLSELSQLAGVRVIEQDGSFNITIGNGQVLLGGDSVFPLQAVPSADDPTRTVVAYSAPTGSGRSTLVEMADASVGGGSLGGLLQYRSEALDTVQNDLGRLAAGLAMAVNEIHREGYDVNGAGGVDFFSLGAPKVIESSGNKGSAVAGAVLTDANQLTAQDYRVMFDGSSYQVTSVPGGSVVYEGDTLPASFDGVEFDISGGTPVAGDSWLVQPTRNAAGSLKLAIDNASQIAAAGSPAGEADGDNALRLAELQTGKALGNGSMSLNEAYSQIVNKVGVLTQQNGTASKAQATLIQQNYAAQQAVSGVNLNEEYVNLERYQEQFRAASRLIDVSSTLFDTLLGLRA</sequence>
<keyword evidence="11" id="KW-1185">Reference proteome</keyword>
<keyword evidence="5 7" id="KW-0964">Secreted</keyword>
<dbReference type="SUPFAM" id="SSF64518">
    <property type="entry name" value="Phase 1 flagellin"/>
    <property type="match status" value="1"/>
</dbReference>
<dbReference type="Pfam" id="PF22638">
    <property type="entry name" value="FlgK_D1"/>
    <property type="match status" value="1"/>
</dbReference>
<dbReference type="NCBIfam" id="TIGR02492">
    <property type="entry name" value="flgK_ends"/>
    <property type="match status" value="1"/>
</dbReference>
<dbReference type="InterPro" id="IPR002371">
    <property type="entry name" value="FlgK"/>
</dbReference>
<dbReference type="GO" id="GO:0009424">
    <property type="term" value="C:bacterial-type flagellum hook"/>
    <property type="evidence" value="ECO:0007669"/>
    <property type="project" value="UniProtKB-UniRule"/>
</dbReference>
<dbReference type="OrthoDB" id="9802553at2"/>
<dbReference type="InterPro" id="IPR049119">
    <property type="entry name" value="FlgK_D2-like"/>
</dbReference>
<dbReference type="GO" id="GO:0005576">
    <property type="term" value="C:extracellular region"/>
    <property type="evidence" value="ECO:0007669"/>
    <property type="project" value="UniProtKB-SubCell"/>
</dbReference>
<dbReference type="STRING" id="1231391.GCA_000308195_02702"/>
<comment type="similarity">
    <text evidence="3 7">Belongs to the flagella basal body rod proteins family.</text>
</comment>
<evidence type="ECO:0000256" key="5">
    <source>
        <dbReference type="ARBA" id="ARBA00022525"/>
    </source>
</evidence>
<reference evidence="10 11" key="1">
    <citation type="submission" date="2018-04" db="EMBL/GenBank/DDBJ databases">
        <title>Genomic Encyclopedia of Type Strains, Phase IV (KMG-IV): sequencing the most valuable type-strain genomes for metagenomic binning, comparative biology and taxonomic classification.</title>
        <authorList>
            <person name="Goeker M."/>
        </authorList>
    </citation>
    <scope>NUCLEOTIDE SEQUENCE [LARGE SCALE GENOMIC DNA]</scope>
    <source>
        <strain evidence="10 11">DSM 10065</strain>
    </source>
</reference>
<keyword evidence="10" id="KW-0966">Cell projection</keyword>
<evidence type="ECO:0000259" key="8">
    <source>
        <dbReference type="Pfam" id="PF21158"/>
    </source>
</evidence>
<dbReference type="GO" id="GO:0005198">
    <property type="term" value="F:structural molecule activity"/>
    <property type="evidence" value="ECO:0007669"/>
    <property type="project" value="UniProtKB-UniRule"/>
</dbReference>
<keyword evidence="10" id="KW-0969">Cilium</keyword>